<dbReference type="RefSeq" id="WP_125128924.1">
    <property type="nucleotide sequence ID" value="NZ_RHJS01000002.1"/>
</dbReference>
<dbReference type="InterPro" id="IPR011990">
    <property type="entry name" value="TPR-like_helical_dom_sf"/>
</dbReference>
<feature type="domain" description="Glycosyltransferase 2-like" evidence="1">
    <location>
        <begin position="16"/>
        <end position="118"/>
    </location>
</feature>
<dbReference type="InterPro" id="IPR029044">
    <property type="entry name" value="Nucleotide-diphossugar_trans"/>
</dbReference>
<dbReference type="AlphaFoldDB" id="A0A426DLS2"/>
<dbReference type="SMART" id="SM00028">
    <property type="entry name" value="TPR"/>
    <property type="match status" value="2"/>
</dbReference>
<name>A0A426DLS2_9FIRM</name>
<dbReference type="Proteomes" id="UP000274920">
    <property type="component" value="Unassembled WGS sequence"/>
</dbReference>
<dbReference type="InterPro" id="IPR019734">
    <property type="entry name" value="TPR_rpt"/>
</dbReference>
<sequence length="680" mass="79281">MNIQLSISLLVSDRMETLGKCLASLKPLLRELDSELIAVFTGKNEETLNLLRQYTSQVIPFTWCNDFSKARNVGLKEARGEWFMYLDDDEWFDDTTEIIQFFKSGEYRNYQCAFYVERNYMDLEGKRYYDADVGRMCRLTPETTFVFPIHENLYPFHEPDKKLKAFVHHFGYARKDRENLENTKTSRNLPLLLEMLEKNPKSPQSCMQIAQEYRSIGEYDNAIRYCRRGLEYARKEKRIYNYELWLQVNLPMLISYTGDLELALKEAEQLLVLPRTLEVASAYLCVTLVASCRDLKKYRKGLKYVRLYHEKILYLRKNPDAALRQRAVGVTMDNVAEEEAPVYVEGLFFSTEAGDLESVCEILSWLPWEDESRISPLYPRLEEWKKKYPQIQNEILAGYDRLYTNNLYVCLQKCLHAEKCGEIQKSLNLWTICAESCPPGFQWELIEIAVRNSFSLNPLVSRMSPEVWNEYTTATAKHKETKTLEQFYEKINPLLEKYPFYARKLEQCCLERLLTSELLESARPAVLLEQYCESVLTDAEALYRPEVLAAPETYALPSQYRFAAIVKDALVLFNKGDLTGCIPLLNAAVQVYPRMSVAVSQLLRSLEEQMHSSQRTVPEEFLILGNQVKQVLHDLMEEKQWEEAYGVSAQLVSLLPDDLDVLRMKQEILHHGTPPVRKNW</sequence>
<keyword evidence="2" id="KW-0808">Transferase</keyword>
<comment type="caution">
    <text evidence="2">The sequence shown here is derived from an EMBL/GenBank/DDBJ whole genome shotgun (WGS) entry which is preliminary data.</text>
</comment>
<proteinExistence type="predicted"/>
<dbReference type="PANTHER" id="PTHR43630:SF2">
    <property type="entry name" value="GLYCOSYLTRANSFERASE"/>
    <property type="match status" value="1"/>
</dbReference>
<evidence type="ECO:0000313" key="2">
    <source>
        <dbReference type="EMBL" id="RRK33710.1"/>
    </source>
</evidence>
<dbReference type="EMBL" id="RHJS01000002">
    <property type="protein sequence ID" value="RRK33710.1"/>
    <property type="molecule type" value="Genomic_DNA"/>
</dbReference>
<dbReference type="InterPro" id="IPR001173">
    <property type="entry name" value="Glyco_trans_2-like"/>
</dbReference>
<dbReference type="Gene3D" id="3.90.550.10">
    <property type="entry name" value="Spore Coat Polysaccharide Biosynthesis Protein SpsA, Chain A"/>
    <property type="match status" value="1"/>
</dbReference>
<accession>A0A426DLS2</accession>
<dbReference type="SUPFAM" id="SSF53448">
    <property type="entry name" value="Nucleotide-diphospho-sugar transferases"/>
    <property type="match status" value="1"/>
</dbReference>
<dbReference type="SUPFAM" id="SSF48452">
    <property type="entry name" value="TPR-like"/>
    <property type="match status" value="1"/>
</dbReference>
<evidence type="ECO:0000259" key="1">
    <source>
        <dbReference type="Pfam" id="PF00535"/>
    </source>
</evidence>
<gene>
    <name evidence="2" type="ORF">EBB54_21865</name>
</gene>
<protein>
    <submittedName>
        <fullName evidence="2">Glycosyltransferase</fullName>
    </submittedName>
</protein>
<dbReference type="PANTHER" id="PTHR43630">
    <property type="entry name" value="POLY-BETA-1,6-N-ACETYL-D-GLUCOSAMINE SYNTHASE"/>
    <property type="match status" value="1"/>
</dbReference>
<dbReference type="Gene3D" id="1.25.40.10">
    <property type="entry name" value="Tetratricopeptide repeat domain"/>
    <property type="match status" value="1"/>
</dbReference>
<keyword evidence="3" id="KW-1185">Reference proteome</keyword>
<reference evidence="2" key="1">
    <citation type="submission" date="2018-10" db="EMBL/GenBank/DDBJ databases">
        <title>Schaedlerella arabinophila gen. nov. sp. nov., isolated from the mouse intestinal tract and comparative analysis with the genome of the closely related altered Schaedler flora strain ASF502.</title>
        <authorList>
            <person name="Miyake S."/>
            <person name="Soh M."/>
            <person name="Seedorf H."/>
        </authorList>
    </citation>
    <scope>NUCLEOTIDE SEQUENCE [LARGE SCALE GENOMIC DNA]</scope>
    <source>
        <strain evidence="2">DSM 106076</strain>
    </source>
</reference>
<evidence type="ECO:0000313" key="3">
    <source>
        <dbReference type="Proteomes" id="UP000274920"/>
    </source>
</evidence>
<dbReference type="GO" id="GO:0016740">
    <property type="term" value="F:transferase activity"/>
    <property type="evidence" value="ECO:0007669"/>
    <property type="project" value="UniProtKB-KW"/>
</dbReference>
<dbReference type="Pfam" id="PF00535">
    <property type="entry name" value="Glycos_transf_2"/>
    <property type="match status" value="1"/>
</dbReference>
<organism evidence="2 3">
    <name type="scientific">Schaedlerella arabinosiphila</name>
    <dbReference type="NCBI Taxonomy" id="2044587"/>
    <lineage>
        <taxon>Bacteria</taxon>
        <taxon>Bacillati</taxon>
        <taxon>Bacillota</taxon>
        <taxon>Clostridia</taxon>
        <taxon>Lachnospirales</taxon>
        <taxon>Lachnospiraceae</taxon>
        <taxon>Schaedlerella</taxon>
    </lineage>
</organism>